<dbReference type="AlphaFoldDB" id="A0A1L7XZ30"/>
<organism evidence="4 5">
    <name type="scientific">Phialocephala subalpina</name>
    <dbReference type="NCBI Taxonomy" id="576137"/>
    <lineage>
        <taxon>Eukaryota</taxon>
        <taxon>Fungi</taxon>
        <taxon>Dikarya</taxon>
        <taxon>Ascomycota</taxon>
        <taxon>Pezizomycotina</taxon>
        <taxon>Leotiomycetes</taxon>
        <taxon>Helotiales</taxon>
        <taxon>Mollisiaceae</taxon>
        <taxon>Phialocephala</taxon>
        <taxon>Phialocephala fortinii species complex</taxon>
    </lineage>
</organism>
<evidence type="ECO:0000256" key="1">
    <source>
        <dbReference type="SAM" id="MobiDB-lite"/>
    </source>
</evidence>
<dbReference type="Pfam" id="PF23771">
    <property type="entry name" value="DUF7168"/>
    <property type="match status" value="1"/>
</dbReference>
<dbReference type="InterPro" id="IPR024498">
    <property type="entry name" value="DUF2786"/>
</dbReference>
<feature type="domain" description="DUF7168" evidence="3">
    <location>
        <begin position="121"/>
        <end position="248"/>
    </location>
</feature>
<sequence length="480" mass="53512">MAKRTVDLTWVFENYGEREPPPCKRTARPRAPPKRPPPLYKASVKELAETGTIRVSSSTADIDNAIIQRIKKCLERANHPNTPEAEAKAALHLASRLMGQYNVSQAEVLAHEPPSAQRQYAGQSVVSIQRVDGDKSKLVNHQSYVDTLCHAMKRFFDCKFYSTTNYSSLELTFYGIAENTVAAAMSFEMAYNLIAEWARPYKGVGSKNSYSLGASDELNRMAVKEKAAEEVQAEKAERDAIAAKRKQEEAERQAQLARLAPFPEAPNKLSSLEPATSADARSDINGGRALSHDDACNLIWSDSERIEDDGVDGDPGPADERADESSEDYIEPDFKVEDEYNVNSFGDLDEEISKLIKPEPLSSEASFGLYLSPLAPRTQSNIPSPLPKREPTPARPAETEQKSNKPPELEPELESQWASQMQLVTFRATATKIADEYLEDRGVTLHNRSARSTVIRDRNAYSQGVKDSKKIDVYRKRINE</sequence>
<evidence type="ECO:0000259" key="2">
    <source>
        <dbReference type="Pfam" id="PF10979"/>
    </source>
</evidence>
<dbReference type="Pfam" id="PF10979">
    <property type="entry name" value="DUF2786"/>
    <property type="match status" value="1"/>
</dbReference>
<dbReference type="Proteomes" id="UP000184330">
    <property type="component" value="Unassembled WGS sequence"/>
</dbReference>
<dbReference type="EMBL" id="FJOG01000142">
    <property type="protein sequence ID" value="CZR70289.1"/>
    <property type="molecule type" value="Genomic_DNA"/>
</dbReference>
<feature type="region of interest" description="Disordered" evidence="1">
    <location>
        <begin position="372"/>
        <end position="416"/>
    </location>
</feature>
<feature type="compositionally biased region" description="Basic and acidic residues" evidence="1">
    <location>
        <begin position="387"/>
        <end position="408"/>
    </location>
</feature>
<keyword evidence="5" id="KW-1185">Reference proteome</keyword>
<dbReference type="InterPro" id="IPR055592">
    <property type="entry name" value="DUF7168"/>
</dbReference>
<feature type="region of interest" description="Disordered" evidence="1">
    <location>
        <begin position="238"/>
        <end position="288"/>
    </location>
</feature>
<evidence type="ECO:0000313" key="5">
    <source>
        <dbReference type="Proteomes" id="UP000184330"/>
    </source>
</evidence>
<accession>A0A1L7XZ30</accession>
<dbReference type="OrthoDB" id="3067443at2759"/>
<feature type="domain" description="DUF2786" evidence="2">
    <location>
        <begin position="66"/>
        <end position="105"/>
    </location>
</feature>
<dbReference type="STRING" id="576137.A0A1L7XZ30"/>
<feature type="region of interest" description="Disordered" evidence="1">
    <location>
        <begin position="17"/>
        <end position="38"/>
    </location>
</feature>
<evidence type="ECO:0000259" key="3">
    <source>
        <dbReference type="Pfam" id="PF23771"/>
    </source>
</evidence>
<name>A0A1L7XZ30_9HELO</name>
<feature type="compositionally biased region" description="Basic and acidic residues" evidence="1">
    <location>
        <begin position="238"/>
        <end position="252"/>
    </location>
</feature>
<gene>
    <name evidence="4" type="ORF">PAC_20191</name>
</gene>
<proteinExistence type="predicted"/>
<reference evidence="4 5" key="1">
    <citation type="submission" date="2016-03" db="EMBL/GenBank/DDBJ databases">
        <authorList>
            <person name="Ploux O."/>
        </authorList>
    </citation>
    <scope>NUCLEOTIDE SEQUENCE [LARGE SCALE GENOMIC DNA]</scope>
    <source>
        <strain evidence="4 5">UAMH 11012</strain>
    </source>
</reference>
<evidence type="ECO:0000313" key="4">
    <source>
        <dbReference type="EMBL" id="CZR70289.1"/>
    </source>
</evidence>
<feature type="region of interest" description="Disordered" evidence="1">
    <location>
        <begin position="302"/>
        <end position="338"/>
    </location>
</feature>
<protein>
    <submittedName>
        <fullName evidence="4">Uncharacterized protein</fullName>
    </submittedName>
</protein>